<reference evidence="2" key="1">
    <citation type="journal article" date="2019" name="Int. J. Syst. Evol. Microbiol.">
        <title>The Global Catalogue of Microorganisms (GCM) 10K type strain sequencing project: providing services to taxonomists for standard genome sequencing and annotation.</title>
        <authorList>
            <consortium name="The Broad Institute Genomics Platform"/>
            <consortium name="The Broad Institute Genome Sequencing Center for Infectious Disease"/>
            <person name="Wu L."/>
            <person name="Ma J."/>
        </authorList>
    </citation>
    <scope>NUCLEOTIDE SEQUENCE [LARGE SCALE GENOMIC DNA]</scope>
    <source>
        <strain evidence="2">JCM 4565</strain>
    </source>
</reference>
<name>A0ABP3H7P4_9ACTN</name>
<evidence type="ECO:0000313" key="2">
    <source>
        <dbReference type="Proteomes" id="UP001500063"/>
    </source>
</evidence>
<accession>A0ABP3H7P4</accession>
<sequence>MRSCGNAGAEGVRVRIPESVMANLPGVRTSVLYIQYVQCKLLQRGRLRVIRPLPVQRRNTAHRYAFPDRSAHTGAAATARTVMPWASPVMVTACRCAEGSDALGAPDPSDALAAVRRRA</sequence>
<dbReference type="Proteomes" id="UP001500063">
    <property type="component" value="Unassembled WGS sequence"/>
</dbReference>
<protein>
    <submittedName>
        <fullName evidence="1">Uncharacterized protein</fullName>
    </submittedName>
</protein>
<proteinExistence type="predicted"/>
<dbReference type="EMBL" id="BAAABW010000024">
    <property type="protein sequence ID" value="GAA0361604.1"/>
    <property type="molecule type" value="Genomic_DNA"/>
</dbReference>
<keyword evidence="2" id="KW-1185">Reference proteome</keyword>
<evidence type="ECO:0000313" key="1">
    <source>
        <dbReference type="EMBL" id="GAA0361604.1"/>
    </source>
</evidence>
<comment type="caution">
    <text evidence="1">The sequence shown here is derived from an EMBL/GenBank/DDBJ whole genome shotgun (WGS) entry which is preliminary data.</text>
</comment>
<gene>
    <name evidence="1" type="ORF">GCM10010319_44070</name>
</gene>
<organism evidence="1 2">
    <name type="scientific">Streptomyces blastmyceticus</name>
    <dbReference type="NCBI Taxonomy" id="68180"/>
    <lineage>
        <taxon>Bacteria</taxon>
        <taxon>Bacillati</taxon>
        <taxon>Actinomycetota</taxon>
        <taxon>Actinomycetes</taxon>
        <taxon>Kitasatosporales</taxon>
        <taxon>Streptomycetaceae</taxon>
        <taxon>Streptomyces</taxon>
    </lineage>
</organism>